<keyword evidence="3" id="KW-1185">Reference proteome</keyword>
<gene>
    <name evidence="2" type="ORF">GCM10010911_20550</name>
</gene>
<dbReference type="CDD" id="cd04301">
    <property type="entry name" value="NAT_SF"/>
    <property type="match status" value="1"/>
</dbReference>
<protein>
    <submittedName>
        <fullName evidence="2">N-acetyltransferase</fullName>
    </submittedName>
</protein>
<feature type="domain" description="N-acetyltransferase" evidence="1">
    <location>
        <begin position="3"/>
        <end position="144"/>
    </location>
</feature>
<dbReference type="PROSITE" id="PS51186">
    <property type="entry name" value="GNAT"/>
    <property type="match status" value="1"/>
</dbReference>
<dbReference type="PANTHER" id="PTHR13355">
    <property type="entry name" value="GLUCOSAMINE 6-PHOSPHATE N-ACETYLTRANSFERASE"/>
    <property type="match status" value="1"/>
</dbReference>
<reference evidence="2" key="2">
    <citation type="submission" date="2020-09" db="EMBL/GenBank/DDBJ databases">
        <authorList>
            <person name="Sun Q."/>
            <person name="Zhou Y."/>
        </authorList>
    </citation>
    <scope>NUCLEOTIDE SEQUENCE</scope>
    <source>
        <strain evidence="2">CGMCC 1.15178</strain>
    </source>
</reference>
<dbReference type="Pfam" id="PF13508">
    <property type="entry name" value="Acetyltransf_7"/>
    <property type="match status" value="1"/>
</dbReference>
<dbReference type="SUPFAM" id="SSF55729">
    <property type="entry name" value="Acyl-CoA N-acyltransferases (Nat)"/>
    <property type="match status" value="1"/>
</dbReference>
<dbReference type="Gene3D" id="3.40.630.30">
    <property type="match status" value="1"/>
</dbReference>
<dbReference type="PANTHER" id="PTHR13355:SF23">
    <property type="entry name" value="FAMILY N-ACETYLTRANSFERASE, PUTATIVE (AFU_ORTHOLOGUE AFUA_3G00870)-RELATED"/>
    <property type="match status" value="1"/>
</dbReference>
<name>A0A916YW85_9BACL</name>
<dbReference type="GO" id="GO:0008080">
    <property type="term" value="F:N-acetyltransferase activity"/>
    <property type="evidence" value="ECO:0007669"/>
    <property type="project" value="TreeGrafter"/>
</dbReference>
<evidence type="ECO:0000259" key="1">
    <source>
        <dbReference type="PROSITE" id="PS51186"/>
    </source>
</evidence>
<evidence type="ECO:0000313" key="2">
    <source>
        <dbReference type="EMBL" id="GGD62540.1"/>
    </source>
</evidence>
<dbReference type="Proteomes" id="UP000612456">
    <property type="component" value="Unassembled WGS sequence"/>
</dbReference>
<accession>A0A916YW85</accession>
<dbReference type="AlphaFoldDB" id="A0A916YW85"/>
<sequence length="144" mass="16375">MRLNYRNAISKDEEELFDLSAKLSTSFKLNKTDFKRTFLNVLSNKDADLLVAEIETGIIAYVLAFHHSTFYANGLISWVEELFVLEDYRGKSVGKNLMVLIEEKAVQRGSKLVALATRRASDFYKAIGYDESAVYFKKSLSKAD</sequence>
<reference evidence="2" key="1">
    <citation type="journal article" date="2014" name="Int. J. Syst. Evol. Microbiol.">
        <title>Complete genome sequence of Corynebacterium casei LMG S-19264T (=DSM 44701T), isolated from a smear-ripened cheese.</title>
        <authorList>
            <consortium name="US DOE Joint Genome Institute (JGI-PGF)"/>
            <person name="Walter F."/>
            <person name="Albersmeier A."/>
            <person name="Kalinowski J."/>
            <person name="Ruckert C."/>
        </authorList>
    </citation>
    <scope>NUCLEOTIDE SEQUENCE</scope>
    <source>
        <strain evidence="2">CGMCC 1.15178</strain>
    </source>
</reference>
<evidence type="ECO:0000313" key="3">
    <source>
        <dbReference type="Proteomes" id="UP000612456"/>
    </source>
</evidence>
<dbReference type="EMBL" id="BMHP01000001">
    <property type="protein sequence ID" value="GGD62540.1"/>
    <property type="molecule type" value="Genomic_DNA"/>
</dbReference>
<dbReference type="InterPro" id="IPR039143">
    <property type="entry name" value="GNPNAT1-like"/>
</dbReference>
<comment type="caution">
    <text evidence="2">The sequence shown here is derived from an EMBL/GenBank/DDBJ whole genome shotgun (WGS) entry which is preliminary data.</text>
</comment>
<proteinExistence type="predicted"/>
<dbReference type="InterPro" id="IPR016181">
    <property type="entry name" value="Acyl_CoA_acyltransferase"/>
</dbReference>
<dbReference type="RefSeq" id="WP_188991513.1">
    <property type="nucleotide sequence ID" value="NZ_BMHP01000001.1"/>
</dbReference>
<organism evidence="2 3">
    <name type="scientific">Paenibacillus nasutitermitis</name>
    <dbReference type="NCBI Taxonomy" id="1652958"/>
    <lineage>
        <taxon>Bacteria</taxon>
        <taxon>Bacillati</taxon>
        <taxon>Bacillota</taxon>
        <taxon>Bacilli</taxon>
        <taxon>Bacillales</taxon>
        <taxon>Paenibacillaceae</taxon>
        <taxon>Paenibacillus</taxon>
    </lineage>
</organism>
<dbReference type="InterPro" id="IPR000182">
    <property type="entry name" value="GNAT_dom"/>
</dbReference>